<dbReference type="PANTHER" id="PTHR43033:SF1">
    <property type="entry name" value="TRNA(ILE)-LYSIDINE SYNTHASE-RELATED"/>
    <property type="match status" value="1"/>
</dbReference>
<dbReference type="AlphaFoldDB" id="A0A923RMQ6"/>
<proteinExistence type="inferred from homology"/>
<reference evidence="10" key="1">
    <citation type="submission" date="2020-08" db="EMBL/GenBank/DDBJ databases">
        <title>Genome public.</title>
        <authorList>
            <person name="Liu C."/>
            <person name="Sun Q."/>
        </authorList>
    </citation>
    <scope>NUCLEOTIDE SEQUENCE</scope>
    <source>
        <strain evidence="10">NSJ-68</strain>
    </source>
</reference>
<evidence type="ECO:0000256" key="6">
    <source>
        <dbReference type="ARBA" id="ARBA00022840"/>
    </source>
</evidence>
<dbReference type="GO" id="GO:0006400">
    <property type="term" value="P:tRNA modification"/>
    <property type="evidence" value="ECO:0007669"/>
    <property type="project" value="UniProtKB-UniRule"/>
</dbReference>
<evidence type="ECO:0000259" key="9">
    <source>
        <dbReference type="SMART" id="SM00977"/>
    </source>
</evidence>
<keyword evidence="6 8" id="KW-0067">ATP-binding</keyword>
<accession>A0A923RMQ6</accession>
<evidence type="ECO:0000313" key="10">
    <source>
        <dbReference type="EMBL" id="MBC5658645.1"/>
    </source>
</evidence>
<dbReference type="RefSeq" id="WP_186872663.1">
    <property type="nucleotide sequence ID" value="NZ_JACOOR010000001.1"/>
</dbReference>
<evidence type="ECO:0000256" key="8">
    <source>
        <dbReference type="HAMAP-Rule" id="MF_01161"/>
    </source>
</evidence>
<keyword evidence="2 8" id="KW-0963">Cytoplasm</keyword>
<sequence length="465" mass="53018">MQERVRAYVEKYQMILPGDRIVAGISGGPDSVCLLYLLKELCREKGANLLAVHVNHGIRGAEAEADEVFVQKLCEKEGIPLRVYDFDVPGRAARERLTLEEAGRLCRYEAFEKEAEGSERARIAVAHHANDQAETVLFHLFRGSGIRGLAGMEPVRDQVIRPLLCLEREEILVWLRERNIPWRTDSTNGEVEYTRNRIRHGILREAEEQVNAHAARHVAEAAAELSEIEAYLEERTAGAYRLCVREEDEGCFLFETPFRQTESLIQGRVLRRCMGFLGGLKDVERIHIRILAELMEKQCGSRADLPGGRGAVREYGGIRLYRQKRASESAGSGVERCIRPEIPGTCLADGKRWTFSLEPAEKDQIIPQKTYTKWFDYDKIKKCPEIRGRRPGDYLEINREHGRKKLKAYLTDEKIPAADRDKMWFLADGEHILWVPGRRISEGYKVTETTVNMLKVQIDGGEEDG</sequence>
<keyword evidence="5 8" id="KW-0547">Nucleotide-binding</keyword>
<dbReference type="SUPFAM" id="SSF56037">
    <property type="entry name" value="PheT/TilS domain"/>
    <property type="match status" value="1"/>
</dbReference>
<dbReference type="InterPro" id="IPR014729">
    <property type="entry name" value="Rossmann-like_a/b/a_fold"/>
</dbReference>
<feature type="binding site" evidence="8">
    <location>
        <begin position="26"/>
        <end position="31"/>
    </location>
    <ligand>
        <name>ATP</name>
        <dbReference type="ChEBI" id="CHEBI:30616"/>
    </ligand>
</feature>
<dbReference type="Pfam" id="PF11734">
    <property type="entry name" value="TilS_C"/>
    <property type="match status" value="1"/>
</dbReference>
<keyword evidence="3 8" id="KW-0436">Ligase</keyword>
<comment type="caution">
    <text evidence="10">The sequence shown here is derived from an EMBL/GenBank/DDBJ whole genome shotgun (WGS) entry which is preliminary data.</text>
</comment>
<dbReference type="EMBL" id="JACOOR010000001">
    <property type="protein sequence ID" value="MBC5658645.1"/>
    <property type="molecule type" value="Genomic_DNA"/>
</dbReference>
<comment type="catalytic activity">
    <reaction evidence="7 8">
        <text>cytidine(34) in tRNA(Ile2) + L-lysine + ATP = lysidine(34) in tRNA(Ile2) + AMP + diphosphate + H(+)</text>
        <dbReference type="Rhea" id="RHEA:43744"/>
        <dbReference type="Rhea" id="RHEA-COMP:10625"/>
        <dbReference type="Rhea" id="RHEA-COMP:10670"/>
        <dbReference type="ChEBI" id="CHEBI:15378"/>
        <dbReference type="ChEBI" id="CHEBI:30616"/>
        <dbReference type="ChEBI" id="CHEBI:32551"/>
        <dbReference type="ChEBI" id="CHEBI:33019"/>
        <dbReference type="ChEBI" id="CHEBI:82748"/>
        <dbReference type="ChEBI" id="CHEBI:83665"/>
        <dbReference type="ChEBI" id="CHEBI:456215"/>
        <dbReference type="EC" id="6.3.4.19"/>
    </reaction>
</comment>
<dbReference type="InterPro" id="IPR012795">
    <property type="entry name" value="tRNA_Ile_lys_synt_N"/>
</dbReference>
<keyword evidence="4 8" id="KW-0819">tRNA processing</keyword>
<evidence type="ECO:0000256" key="4">
    <source>
        <dbReference type="ARBA" id="ARBA00022694"/>
    </source>
</evidence>
<comment type="similarity">
    <text evidence="8">Belongs to the tRNA(Ile)-lysidine synthase family.</text>
</comment>
<dbReference type="SUPFAM" id="SSF52402">
    <property type="entry name" value="Adenine nucleotide alpha hydrolases-like"/>
    <property type="match status" value="1"/>
</dbReference>
<name>A0A923RMQ6_9FIRM</name>
<dbReference type="Gene3D" id="3.40.50.620">
    <property type="entry name" value="HUPs"/>
    <property type="match status" value="1"/>
</dbReference>
<dbReference type="InterPro" id="IPR011063">
    <property type="entry name" value="TilS/TtcA_N"/>
</dbReference>
<evidence type="ECO:0000256" key="5">
    <source>
        <dbReference type="ARBA" id="ARBA00022741"/>
    </source>
</evidence>
<dbReference type="InterPro" id="IPR012094">
    <property type="entry name" value="tRNA_Ile_lys_synt"/>
</dbReference>
<evidence type="ECO:0000256" key="1">
    <source>
        <dbReference type="ARBA" id="ARBA00004496"/>
    </source>
</evidence>
<evidence type="ECO:0000313" key="11">
    <source>
        <dbReference type="Proteomes" id="UP000649345"/>
    </source>
</evidence>
<gene>
    <name evidence="8 10" type="primary">tilS</name>
    <name evidence="10" type="ORF">H8S44_02435</name>
</gene>
<evidence type="ECO:0000256" key="3">
    <source>
        <dbReference type="ARBA" id="ARBA00022598"/>
    </source>
</evidence>
<comment type="function">
    <text evidence="8">Ligates lysine onto the cytidine present at position 34 of the AUA codon-specific tRNA(Ile) that contains the anticodon CAU, in an ATP-dependent manner. Cytidine is converted to lysidine, thus changing the amino acid specificity of the tRNA from methionine to isoleucine.</text>
</comment>
<dbReference type="NCBIfam" id="TIGR02433">
    <property type="entry name" value="lysidine_TilS_C"/>
    <property type="match status" value="1"/>
</dbReference>
<dbReference type="SUPFAM" id="SSF82829">
    <property type="entry name" value="MesJ substrate recognition domain-like"/>
    <property type="match status" value="1"/>
</dbReference>
<dbReference type="EC" id="6.3.4.19" evidence="8"/>
<dbReference type="GO" id="GO:0005524">
    <property type="term" value="F:ATP binding"/>
    <property type="evidence" value="ECO:0007669"/>
    <property type="project" value="UniProtKB-UniRule"/>
</dbReference>
<dbReference type="Pfam" id="PF01171">
    <property type="entry name" value="ATP_bind_3"/>
    <property type="match status" value="1"/>
</dbReference>
<dbReference type="PANTHER" id="PTHR43033">
    <property type="entry name" value="TRNA(ILE)-LYSIDINE SYNTHASE-RELATED"/>
    <property type="match status" value="1"/>
</dbReference>
<dbReference type="InterPro" id="IPR012796">
    <property type="entry name" value="Lysidine-tRNA-synth_C"/>
</dbReference>
<dbReference type="NCBIfam" id="TIGR02432">
    <property type="entry name" value="lysidine_TilS_N"/>
    <property type="match status" value="1"/>
</dbReference>
<feature type="domain" description="Lysidine-tRNA(Ile) synthetase C-terminal" evidence="9">
    <location>
        <begin position="384"/>
        <end position="456"/>
    </location>
</feature>
<evidence type="ECO:0000256" key="7">
    <source>
        <dbReference type="ARBA" id="ARBA00048539"/>
    </source>
</evidence>
<organism evidence="10 11">
    <name type="scientific">Anaerosacchariphilus hominis</name>
    <dbReference type="NCBI Taxonomy" id="2763017"/>
    <lineage>
        <taxon>Bacteria</taxon>
        <taxon>Bacillati</taxon>
        <taxon>Bacillota</taxon>
        <taxon>Clostridia</taxon>
        <taxon>Lachnospirales</taxon>
        <taxon>Lachnospiraceae</taxon>
        <taxon>Anaerosacchariphilus</taxon>
    </lineage>
</organism>
<evidence type="ECO:0000256" key="2">
    <source>
        <dbReference type="ARBA" id="ARBA00022490"/>
    </source>
</evidence>
<comment type="domain">
    <text evidence="8">The N-terminal region contains the highly conserved SGGXDS motif, predicted to be a P-loop motif involved in ATP binding.</text>
</comment>
<protein>
    <recommendedName>
        <fullName evidence="8">tRNA(Ile)-lysidine synthase</fullName>
        <ecNumber evidence="8">6.3.4.19</ecNumber>
    </recommendedName>
    <alternativeName>
        <fullName evidence="8">tRNA(Ile)-2-lysyl-cytidine synthase</fullName>
    </alternativeName>
    <alternativeName>
        <fullName evidence="8">tRNA(Ile)-lysidine synthetase</fullName>
    </alternativeName>
</protein>
<comment type="subcellular location">
    <subcellularLocation>
        <location evidence="1 8">Cytoplasm</location>
    </subcellularLocation>
</comment>
<dbReference type="HAMAP" id="MF_01161">
    <property type="entry name" value="tRNA_Ile_lys_synt"/>
    <property type="match status" value="1"/>
</dbReference>
<dbReference type="CDD" id="cd01992">
    <property type="entry name" value="TilS_N"/>
    <property type="match status" value="1"/>
</dbReference>
<dbReference type="GO" id="GO:0032267">
    <property type="term" value="F:tRNA(Ile)-lysidine synthase activity"/>
    <property type="evidence" value="ECO:0007669"/>
    <property type="project" value="UniProtKB-EC"/>
</dbReference>
<dbReference type="SMART" id="SM00977">
    <property type="entry name" value="TilS_C"/>
    <property type="match status" value="1"/>
</dbReference>
<dbReference type="Proteomes" id="UP000649345">
    <property type="component" value="Unassembled WGS sequence"/>
</dbReference>
<keyword evidence="11" id="KW-1185">Reference proteome</keyword>
<dbReference type="GO" id="GO:0005737">
    <property type="term" value="C:cytoplasm"/>
    <property type="evidence" value="ECO:0007669"/>
    <property type="project" value="UniProtKB-SubCell"/>
</dbReference>